<reference evidence="9" key="1">
    <citation type="submission" date="2018-08" db="EMBL/GenBank/DDBJ databases">
        <authorList>
            <person name="Guldener U."/>
        </authorList>
    </citation>
    <scope>NUCLEOTIDE SEQUENCE</scope>
    <source>
        <strain evidence="9">UB2</strain>
    </source>
</reference>
<evidence type="ECO:0000256" key="1">
    <source>
        <dbReference type="ARBA" id="ARBA00004496"/>
    </source>
</evidence>
<comment type="caution">
    <text evidence="9">The sequence shown here is derived from an EMBL/GenBank/DDBJ whole genome shotgun (WGS) entry which is preliminary data.</text>
</comment>
<feature type="region of interest" description="Disordered" evidence="6">
    <location>
        <begin position="2222"/>
        <end position="2260"/>
    </location>
</feature>
<evidence type="ECO:0000259" key="7">
    <source>
        <dbReference type="PROSITE" id="PS51650"/>
    </source>
</evidence>
<dbReference type="Gene3D" id="2.60.40.150">
    <property type="entry name" value="C2 domain"/>
    <property type="match status" value="1"/>
</dbReference>
<accession>A0A8H8QLQ6</accession>
<evidence type="ECO:0000256" key="4">
    <source>
        <dbReference type="ARBA" id="ARBA00022658"/>
    </source>
</evidence>
<dbReference type="Pfam" id="PF23554">
    <property type="entry name" value="TPR_DOCK"/>
    <property type="match status" value="3"/>
</dbReference>
<dbReference type="InterPro" id="IPR027007">
    <property type="entry name" value="C2_DOCK-type_domain"/>
</dbReference>
<evidence type="ECO:0000313" key="9">
    <source>
        <dbReference type="EMBL" id="SYW79228.1"/>
    </source>
</evidence>
<dbReference type="PROSITE" id="PS51650">
    <property type="entry name" value="C2_DOCK"/>
    <property type="match status" value="1"/>
</dbReference>
<feature type="domain" description="C2 DOCK-type" evidence="7">
    <location>
        <begin position="679"/>
        <end position="886"/>
    </location>
</feature>
<dbReference type="InterPro" id="IPR042455">
    <property type="entry name" value="DOCK_N_sub1"/>
</dbReference>
<proteinExistence type="inferred from homology"/>
<gene>
    <name evidence="9" type="ORF">UBRO2_02912</name>
</gene>
<dbReference type="CDD" id="cd11684">
    <property type="entry name" value="DHR2_DOCK"/>
    <property type="match status" value="1"/>
</dbReference>
<protein>
    <submittedName>
        <fullName evidence="9">Related to dedicator of cytokinesis protein 3</fullName>
    </submittedName>
</protein>
<evidence type="ECO:0000256" key="6">
    <source>
        <dbReference type="SAM" id="MobiDB-lite"/>
    </source>
</evidence>
<evidence type="ECO:0000256" key="2">
    <source>
        <dbReference type="ARBA" id="ARBA00022490"/>
    </source>
</evidence>
<dbReference type="GO" id="GO:0005085">
    <property type="term" value="F:guanyl-nucleotide exchange factor activity"/>
    <property type="evidence" value="ECO:0007669"/>
    <property type="project" value="UniProtKB-KW"/>
</dbReference>
<dbReference type="InterPro" id="IPR043161">
    <property type="entry name" value="DOCK_C_lobe_A"/>
</dbReference>
<dbReference type="Gene3D" id="1.20.1270.350">
    <property type="entry name" value="Dedicator of cytokinesis N-terminal subdomain"/>
    <property type="match status" value="1"/>
</dbReference>
<evidence type="ECO:0000313" key="10">
    <source>
        <dbReference type="Proteomes" id="UP000658997"/>
    </source>
</evidence>
<dbReference type="PANTHER" id="PTHR45653">
    <property type="entry name" value="DEDICATOR OF CYTOKINESIS"/>
    <property type="match status" value="1"/>
</dbReference>
<dbReference type="GO" id="GO:0005886">
    <property type="term" value="C:plasma membrane"/>
    <property type="evidence" value="ECO:0007669"/>
    <property type="project" value="TreeGrafter"/>
</dbReference>
<dbReference type="InterPro" id="IPR046773">
    <property type="entry name" value="DOCKER_Lobe_C"/>
</dbReference>
<feature type="region of interest" description="Disordered" evidence="6">
    <location>
        <begin position="158"/>
        <end position="195"/>
    </location>
</feature>
<dbReference type="CDD" id="cd08679">
    <property type="entry name" value="C2_DOCK180_related"/>
    <property type="match status" value="1"/>
</dbReference>
<feature type="domain" description="DOCKER" evidence="8">
    <location>
        <begin position="1634"/>
        <end position="2046"/>
    </location>
</feature>
<keyword evidence="2" id="KW-0963">Cytoplasm</keyword>
<dbReference type="Pfam" id="PF20422">
    <property type="entry name" value="DHR-2_Lobe_B"/>
    <property type="match status" value="1"/>
</dbReference>
<dbReference type="InterPro" id="IPR026791">
    <property type="entry name" value="DOCK"/>
</dbReference>
<dbReference type="Gene3D" id="1.25.40.410">
    <property type="match status" value="1"/>
</dbReference>
<dbReference type="Proteomes" id="UP000658997">
    <property type="component" value="Unassembled WGS sequence"/>
</dbReference>
<dbReference type="PROSITE" id="PS51651">
    <property type="entry name" value="DOCKER"/>
    <property type="match status" value="1"/>
</dbReference>
<dbReference type="Gene3D" id="1.20.58.740">
    <property type="match status" value="1"/>
</dbReference>
<sequence length="2433" mass="269137">MASTSAYRRWEPLPKILCGLATHPFSPDTDVLESSIVPLESLPADVVQNLQDNLIALELGDEIYVFEQLGHSDVSWYRGYVVSTNRLATAAASASSLSDYSTFHAVGQEANTSVNEEPQVYVGVFPSTHVHIREQLDDAEMRLATVYQHAKELGVVGATGPLPRQRSHMETLPEVDESSSQPSTPNQRNTAQLPSIEARSQEIGINGQIVERPPPPLPSLKCGDETLSGVHEPLIDEIACAIREWSALMYSYMSQRDYDLLNTVREQIEVLLMARKQLLAQTLSAEEVSKLRRECVARLVKGNVAQGLDVIVRHPGRGGLVDFDINGKDADPDSWISGIRLFALQAALAYVDQQDETSTAPAPGGMDLYASNAFGITSPTTNSAGVLAGVSNDYTRLGGLAGRQGSVLTKGRGRLNSIVSTNAHGADQLAAAKYFHVFLDLRAFVATPCTAGDTVELYFSLYNRAESRFLTEEFCVILNHRGVPVKDSGGQLGKMRALFTELSASDMQGLNIVCRIVRNGGMRVGDIKATPLGAAGQDQLYDRPNSFADPSIGNTPSYRAKRMTGDHSFRRPFGCAVLELGQHHHFQTDVTSSSTMREHTMPIFIPVNEAAFSTLHQEIIASRTRGFEKSPRADMLAVNVKVFYGDTASIIRENPSLLQDTPPTARLGFPDVVFPGDLRNEAYIKLWSGEFYPPGNKMAGGSLRNIQVSAEVRTRDGRVVEDVISRGAGEALLTQFDSLVFYHQNAPTWGELIKLQLPHDIMEDCHIFFSFRHRSTKEERGSVAASNGAAAGINATSASPSASMPKPFAHGYLPLFESNRAFIPDGSHTLFLWRTNRPPSQIGPDLYFNLPPVTPAGRNLNDVVPPSLASTVQPLRDILTLRTFLVSTKYSQNDVLLKLLNWERLLAEDFEELRSVLNKFTFVGEVEIVKFLRDIFDSLFGIATSSRNSRGELDELVFNSLVTVLGIVQDRRFNNFRATLDVYIERHFKFTTAHNKLIASMSKLMADPSRPDTSKDLRAAIKVWPYLFKFIIQSRENQRGDRDVGGGAVLDHLEAGFKRELEGLLRSINQLMSATKPSSIIGTQTLALQHFAGILPDLARVFTNDELVRTATAFADSVFITKGKMAIWKLLHILQLTQGPLFDEQASRSQMIPSIVRWIGPHLGPYDEATHAPPKAHENARDAARVSWIEAARLAITILAVILDRLQVSLATGGPDEGLTAARAARTKVRQERDDVDYLLSMMPKLLETYRELSSRATIRALERHRAPSTTPSSVPVIFPSSYPFPLVARRPQGNASVVHGPSSRRNRRRDRTEFLHCGLVEISAVLMVLIVLSPRNHLSSFLEEERDLGGDERMSKILFDFFEVATSILSYETFPSTWLNLNIFSHQMVLKMADPLASVMVRHFIPSAERSETFNTNLWRASLTMLLTLLSSDQLVIEQFKPQRRRAVWRLAGDIRGEGARIFAKLWTSIGWPEKSGEESTDDQASQSDERMNTGGFQVQFVPSLVEPVLELCLSHHDELRTCAVRVLATMITSEWHLNGDFTVIEAEIIDKLDILFMTHTKGDEISRAFFIGQLRALFDNPNVDAGLREQVNACLISVNRFLDLLLSVRSLPLEEGYEDDRIAGTLKLLGFLRQANRVTAFSTHVLRLVNLHLENHNYVEAALTLKLHADLHSWDMDSFVEPISELDLPRQSHFARKETLYMLILDYLGKGQAWEISIDVCRELAQQYEYISVNYVHLAEVLHHQAKLYQKIATEERSFPAYFRAAYYGQEWPPALQHKMFVYRGQEWEKFAAFCDRLHAKHPKATLIKSAAVPDEEVRLSEGQFLQVTAVQPEPDRSKDIFTNAEVPPTVRAYYENSGTDLFSFVRPFEKAGASSTEQWVEKTYLRCEDAFPTVLRRSEVAEVYVVEISPLEKALEDVKAKTIELETLEKKYVSTRKVSTGKINTNRLSMALNGAVDAPANEGVPMYKRTFFTEEYLASHADQQEVADGLREAIDAQAMVLFRCIRLHVQLCPPEMKPFHDTLERFFIQNFSEEIQRLDLDVRMLGEAGSASLERTSAAGGLEEDARRSPERTMSRGFTLGMGAMDRANAGPSFSNADEGRQDLQPSLQTAYRRRGSGAAQSPLQRHIAFLTRQADPLAQSQAEPAAVAAMPSNNAALNRSDSTASMATGISNAYADRTSSAQAAKVLPPITEDMLGGIADVPTAAPAVYADRRTADNAVYSPSSPGATRNGSTSSVVPFRRSLQGGRPRQSDENGRISPLLSYLGEYDPLPLPSSASIQGETGPLETTSNLDAGLTSSTIHLGTTVPVTPSVHVQTSSPAMSTRSRTLNCAGSVCNQRMTNLLNTPVPVEMLNCPSGSQGDQSQDLHTLFYTARSNLHQQARAHNGEELRSASLLKRRAATAAVVGSGSAANAFVHVASRPSSRTSSPA</sequence>
<organism evidence="9 10">
    <name type="scientific">Ustilago bromivora</name>
    <dbReference type="NCBI Taxonomy" id="307758"/>
    <lineage>
        <taxon>Eukaryota</taxon>
        <taxon>Fungi</taxon>
        <taxon>Dikarya</taxon>
        <taxon>Basidiomycota</taxon>
        <taxon>Ustilaginomycotina</taxon>
        <taxon>Ustilaginomycetes</taxon>
        <taxon>Ustilaginales</taxon>
        <taxon>Ustilaginaceae</taxon>
        <taxon>Ustilago</taxon>
    </lineage>
</organism>
<evidence type="ECO:0000256" key="3">
    <source>
        <dbReference type="ARBA" id="ARBA00022553"/>
    </source>
</evidence>
<dbReference type="InterPro" id="IPR046769">
    <property type="entry name" value="DOCKER_Lobe_A"/>
</dbReference>
<name>A0A8H8QLQ6_9BASI</name>
<dbReference type="Pfam" id="PF14429">
    <property type="entry name" value="DOCK-C2"/>
    <property type="match status" value="1"/>
</dbReference>
<feature type="compositionally biased region" description="Polar residues" evidence="6">
    <location>
        <begin position="2278"/>
        <end position="2296"/>
    </location>
</feature>
<comment type="similarity">
    <text evidence="5">Belongs to the DOCK family.</text>
</comment>
<dbReference type="GO" id="GO:0007264">
    <property type="term" value="P:small GTPase-mediated signal transduction"/>
    <property type="evidence" value="ECO:0007669"/>
    <property type="project" value="InterPro"/>
</dbReference>
<dbReference type="Pfam" id="PF20421">
    <property type="entry name" value="DHR-2_Lobe_C"/>
    <property type="match status" value="1"/>
</dbReference>
<feature type="region of interest" description="Disordered" evidence="6">
    <location>
        <begin position="2276"/>
        <end position="2296"/>
    </location>
</feature>
<comment type="subcellular location">
    <subcellularLocation>
        <location evidence="1">Cytoplasm</location>
    </subcellularLocation>
</comment>
<feature type="compositionally biased region" description="Polar residues" evidence="6">
    <location>
        <begin position="178"/>
        <end position="193"/>
    </location>
</feature>
<dbReference type="GO" id="GO:0005737">
    <property type="term" value="C:cytoplasm"/>
    <property type="evidence" value="ECO:0007669"/>
    <property type="project" value="UniProtKB-SubCell"/>
</dbReference>
<feature type="compositionally biased region" description="Polar residues" evidence="6">
    <location>
        <begin position="2224"/>
        <end position="2240"/>
    </location>
</feature>
<evidence type="ECO:0000256" key="5">
    <source>
        <dbReference type="PROSITE-ProRule" id="PRU00983"/>
    </source>
</evidence>
<dbReference type="EMBL" id="ULHB01000049">
    <property type="protein sequence ID" value="SYW79228.1"/>
    <property type="molecule type" value="Genomic_DNA"/>
</dbReference>
<keyword evidence="3" id="KW-0597">Phosphoprotein</keyword>
<dbReference type="Pfam" id="PF16172">
    <property type="entry name" value="DOCK_N"/>
    <property type="match status" value="1"/>
</dbReference>
<dbReference type="InterPro" id="IPR027357">
    <property type="entry name" value="DOCKER_dom"/>
</dbReference>
<dbReference type="InterPro" id="IPR043162">
    <property type="entry name" value="DOCK_C_lobe_C"/>
</dbReference>
<dbReference type="PANTHER" id="PTHR45653:SF10">
    <property type="entry name" value="MYOBLAST CITY, ISOFORM B"/>
    <property type="match status" value="1"/>
</dbReference>
<evidence type="ECO:0000259" key="8">
    <source>
        <dbReference type="PROSITE" id="PS51651"/>
    </source>
</evidence>
<dbReference type="GO" id="GO:0031267">
    <property type="term" value="F:small GTPase binding"/>
    <property type="evidence" value="ECO:0007669"/>
    <property type="project" value="TreeGrafter"/>
</dbReference>
<dbReference type="InterPro" id="IPR035892">
    <property type="entry name" value="C2_domain_sf"/>
</dbReference>
<keyword evidence="4" id="KW-0344">Guanine-nucleotide releasing factor</keyword>
<dbReference type="InterPro" id="IPR046770">
    <property type="entry name" value="DOCKER_Lobe_B"/>
</dbReference>
<dbReference type="InterPro" id="IPR032376">
    <property type="entry name" value="DOCK_N"/>
</dbReference>
<keyword evidence="10" id="KW-1185">Reference proteome</keyword>
<dbReference type="Pfam" id="PF06920">
    <property type="entry name" value="DHR-2_Lobe_A"/>
    <property type="match status" value="1"/>
</dbReference>
<dbReference type="InterPro" id="IPR056372">
    <property type="entry name" value="TPR_DOCK"/>
</dbReference>